<dbReference type="EMBL" id="JAHIBW010000017">
    <property type="protein sequence ID" value="KAG7302841.1"/>
    <property type="molecule type" value="Genomic_DNA"/>
</dbReference>
<accession>A0ABQ7QC80</accession>
<feature type="region of interest" description="Disordered" evidence="1">
    <location>
        <begin position="1"/>
        <end position="72"/>
    </location>
</feature>
<reference evidence="2 3" key="1">
    <citation type="submission" date="2021-06" db="EMBL/GenBank/DDBJ databases">
        <title>A haploid diamondback moth (Plutella xylostella L.) genome assembly resolves 31 chromosomes and identifies a diamide resistance mutation.</title>
        <authorList>
            <person name="Ward C.M."/>
            <person name="Perry K.D."/>
            <person name="Baker G."/>
            <person name="Powis K."/>
            <person name="Heckel D.G."/>
            <person name="Baxter S.W."/>
        </authorList>
    </citation>
    <scope>NUCLEOTIDE SEQUENCE [LARGE SCALE GENOMIC DNA]</scope>
    <source>
        <strain evidence="2 3">LV</strain>
        <tissue evidence="2">Single pupa</tissue>
    </source>
</reference>
<proteinExistence type="predicted"/>
<keyword evidence="3" id="KW-1185">Reference proteome</keyword>
<gene>
    <name evidence="2" type="ORF">JYU34_012821</name>
</gene>
<protein>
    <submittedName>
        <fullName evidence="2">Uncharacterized protein</fullName>
    </submittedName>
</protein>
<comment type="caution">
    <text evidence="2">The sequence shown here is derived from an EMBL/GenBank/DDBJ whole genome shotgun (WGS) entry which is preliminary data.</text>
</comment>
<feature type="compositionally biased region" description="Pro residues" evidence="1">
    <location>
        <begin position="38"/>
        <end position="49"/>
    </location>
</feature>
<evidence type="ECO:0000256" key="1">
    <source>
        <dbReference type="SAM" id="MobiDB-lite"/>
    </source>
</evidence>
<feature type="compositionally biased region" description="Basic and acidic residues" evidence="1">
    <location>
        <begin position="52"/>
        <end position="63"/>
    </location>
</feature>
<sequence>MNWRSSAGLLAPQLSCQTASPAAPPASPPRAVSAPSAPLAPPPPEPTPQPAHEGKECNNDKETLYGVQYNTP</sequence>
<dbReference type="Proteomes" id="UP000823941">
    <property type="component" value="Chromosome 17"/>
</dbReference>
<name>A0ABQ7QC80_PLUXY</name>
<evidence type="ECO:0000313" key="3">
    <source>
        <dbReference type="Proteomes" id="UP000823941"/>
    </source>
</evidence>
<organism evidence="2 3">
    <name type="scientific">Plutella xylostella</name>
    <name type="common">Diamondback moth</name>
    <name type="synonym">Plutella maculipennis</name>
    <dbReference type="NCBI Taxonomy" id="51655"/>
    <lineage>
        <taxon>Eukaryota</taxon>
        <taxon>Metazoa</taxon>
        <taxon>Ecdysozoa</taxon>
        <taxon>Arthropoda</taxon>
        <taxon>Hexapoda</taxon>
        <taxon>Insecta</taxon>
        <taxon>Pterygota</taxon>
        <taxon>Neoptera</taxon>
        <taxon>Endopterygota</taxon>
        <taxon>Lepidoptera</taxon>
        <taxon>Glossata</taxon>
        <taxon>Ditrysia</taxon>
        <taxon>Yponomeutoidea</taxon>
        <taxon>Plutellidae</taxon>
        <taxon>Plutella</taxon>
    </lineage>
</organism>
<evidence type="ECO:0000313" key="2">
    <source>
        <dbReference type="EMBL" id="KAG7302841.1"/>
    </source>
</evidence>